<organism evidence="1 2">
    <name type="scientific">Arctium lappa</name>
    <name type="common">Greater burdock</name>
    <name type="synonym">Lappa major</name>
    <dbReference type="NCBI Taxonomy" id="4217"/>
    <lineage>
        <taxon>Eukaryota</taxon>
        <taxon>Viridiplantae</taxon>
        <taxon>Streptophyta</taxon>
        <taxon>Embryophyta</taxon>
        <taxon>Tracheophyta</taxon>
        <taxon>Spermatophyta</taxon>
        <taxon>Magnoliopsida</taxon>
        <taxon>eudicotyledons</taxon>
        <taxon>Gunneridae</taxon>
        <taxon>Pentapetalae</taxon>
        <taxon>asterids</taxon>
        <taxon>campanulids</taxon>
        <taxon>Asterales</taxon>
        <taxon>Asteraceae</taxon>
        <taxon>Carduoideae</taxon>
        <taxon>Cardueae</taxon>
        <taxon>Arctiinae</taxon>
        <taxon>Arctium</taxon>
    </lineage>
</organism>
<gene>
    <name evidence="1" type="ORF">L6452_08301</name>
</gene>
<comment type="caution">
    <text evidence="1">The sequence shown here is derived from an EMBL/GenBank/DDBJ whole genome shotgun (WGS) entry which is preliminary data.</text>
</comment>
<proteinExistence type="predicted"/>
<sequence length="112" mass="12744">MTSSISVLIMALLNPRGVRYAADKRERAEFGGNYDHQARYPAGHDQSSPIFENTSTLEITEERKRRRGDSHVVGQNVIVEKGLHNNVMDVDESRKIRENGKNYNPKDNTTED</sequence>
<dbReference type="Proteomes" id="UP001055879">
    <property type="component" value="Linkage Group LG03"/>
</dbReference>
<reference evidence="1 2" key="2">
    <citation type="journal article" date="2022" name="Mol. Ecol. Resour.">
        <title>The genomes of chicory, endive, great burdock and yacon provide insights into Asteraceae paleo-polyploidization history and plant inulin production.</title>
        <authorList>
            <person name="Fan W."/>
            <person name="Wang S."/>
            <person name="Wang H."/>
            <person name="Wang A."/>
            <person name="Jiang F."/>
            <person name="Liu H."/>
            <person name="Zhao H."/>
            <person name="Xu D."/>
            <person name="Zhang Y."/>
        </authorList>
    </citation>
    <scope>NUCLEOTIDE SEQUENCE [LARGE SCALE GENOMIC DNA]</scope>
    <source>
        <strain evidence="2">cv. Niubang</strain>
    </source>
</reference>
<reference evidence="2" key="1">
    <citation type="journal article" date="2022" name="Mol. Ecol. Resour.">
        <title>The genomes of chicory, endive, great burdock and yacon provide insights into Asteraceae palaeo-polyploidization history and plant inulin production.</title>
        <authorList>
            <person name="Fan W."/>
            <person name="Wang S."/>
            <person name="Wang H."/>
            <person name="Wang A."/>
            <person name="Jiang F."/>
            <person name="Liu H."/>
            <person name="Zhao H."/>
            <person name="Xu D."/>
            <person name="Zhang Y."/>
        </authorList>
    </citation>
    <scope>NUCLEOTIDE SEQUENCE [LARGE SCALE GENOMIC DNA]</scope>
    <source>
        <strain evidence="2">cv. Niubang</strain>
    </source>
</reference>
<accession>A0ACB9DH96</accession>
<keyword evidence="2" id="KW-1185">Reference proteome</keyword>
<evidence type="ECO:0000313" key="1">
    <source>
        <dbReference type="EMBL" id="KAI3745890.1"/>
    </source>
</evidence>
<protein>
    <submittedName>
        <fullName evidence="1">Uncharacterized protein</fullName>
    </submittedName>
</protein>
<name>A0ACB9DH96_ARCLA</name>
<dbReference type="EMBL" id="CM042049">
    <property type="protein sequence ID" value="KAI3745890.1"/>
    <property type="molecule type" value="Genomic_DNA"/>
</dbReference>
<evidence type="ECO:0000313" key="2">
    <source>
        <dbReference type="Proteomes" id="UP001055879"/>
    </source>
</evidence>